<accession>A0A371RHG4</accession>
<dbReference type="RefSeq" id="WP_116391520.1">
    <property type="nucleotide sequence ID" value="NZ_CAXQPM010000032.1"/>
</dbReference>
<evidence type="ECO:0000313" key="3">
    <source>
        <dbReference type="Proteomes" id="UP000264589"/>
    </source>
</evidence>
<dbReference type="InParanoid" id="A0A371RHG4"/>
<keyword evidence="3" id="KW-1185">Reference proteome</keyword>
<gene>
    <name evidence="2" type="ORF">DX908_06085</name>
</gene>
<dbReference type="InterPro" id="IPR009325">
    <property type="entry name" value="DUF983"/>
</dbReference>
<name>A0A371RHG4_9PROT</name>
<dbReference type="Proteomes" id="UP000264589">
    <property type="component" value="Unassembled WGS sequence"/>
</dbReference>
<evidence type="ECO:0000256" key="1">
    <source>
        <dbReference type="SAM" id="Phobius"/>
    </source>
</evidence>
<organism evidence="2 3">
    <name type="scientific">Parvularcula marina</name>
    <dbReference type="NCBI Taxonomy" id="2292771"/>
    <lineage>
        <taxon>Bacteria</taxon>
        <taxon>Pseudomonadati</taxon>
        <taxon>Pseudomonadota</taxon>
        <taxon>Alphaproteobacteria</taxon>
        <taxon>Parvularculales</taxon>
        <taxon>Parvularculaceae</taxon>
        <taxon>Parvularcula</taxon>
    </lineage>
</organism>
<comment type="caution">
    <text evidence="2">The sequence shown here is derived from an EMBL/GenBank/DDBJ whole genome shotgun (WGS) entry which is preliminary data.</text>
</comment>
<proteinExistence type="predicted"/>
<keyword evidence="1" id="KW-0472">Membrane</keyword>
<sequence length="127" mass="13736">MADEDDYYPPVSPMAAGMGGKCPRCGQGALYDGFLKLKTHCPSCGLDYAKADTGDGPAVFVIFITGFVGVLFAFILRFMFGAPAWLVLLLAFAITIGLTFMLLRPMKATLVALQYRNKAAEGRVDEE</sequence>
<dbReference type="Pfam" id="PF06170">
    <property type="entry name" value="DUF983"/>
    <property type="match status" value="1"/>
</dbReference>
<protein>
    <submittedName>
        <fullName evidence="2">DUF983 domain-containing protein</fullName>
    </submittedName>
</protein>
<keyword evidence="1" id="KW-0812">Transmembrane</keyword>
<feature type="transmembrane region" description="Helical" evidence="1">
    <location>
        <begin position="58"/>
        <end position="78"/>
    </location>
</feature>
<dbReference type="AlphaFoldDB" id="A0A371RHG4"/>
<dbReference type="OrthoDB" id="9799456at2"/>
<dbReference type="EMBL" id="QUQO01000001">
    <property type="protein sequence ID" value="RFB04889.1"/>
    <property type="molecule type" value="Genomic_DNA"/>
</dbReference>
<evidence type="ECO:0000313" key="2">
    <source>
        <dbReference type="EMBL" id="RFB04889.1"/>
    </source>
</evidence>
<keyword evidence="1" id="KW-1133">Transmembrane helix</keyword>
<feature type="transmembrane region" description="Helical" evidence="1">
    <location>
        <begin position="84"/>
        <end position="103"/>
    </location>
</feature>
<reference evidence="2 3" key="1">
    <citation type="submission" date="2018-08" db="EMBL/GenBank/DDBJ databases">
        <title>Parvularcula sp. SM1705, isolated from surface water of the South Sea China.</title>
        <authorList>
            <person name="Sun L."/>
        </authorList>
    </citation>
    <scope>NUCLEOTIDE SEQUENCE [LARGE SCALE GENOMIC DNA]</scope>
    <source>
        <strain evidence="2 3">SM1705</strain>
    </source>
</reference>